<organism evidence="2 3">
    <name type="scientific">Alternaria panax</name>
    <dbReference type="NCBI Taxonomy" id="48097"/>
    <lineage>
        <taxon>Eukaryota</taxon>
        <taxon>Fungi</taxon>
        <taxon>Dikarya</taxon>
        <taxon>Ascomycota</taxon>
        <taxon>Pezizomycotina</taxon>
        <taxon>Dothideomycetes</taxon>
        <taxon>Pleosporomycetidae</taxon>
        <taxon>Pleosporales</taxon>
        <taxon>Pleosporineae</taxon>
        <taxon>Pleosporaceae</taxon>
        <taxon>Alternaria</taxon>
        <taxon>Alternaria sect. Panax</taxon>
    </lineage>
</organism>
<name>A0AAD4IF63_9PLEO</name>
<protein>
    <submittedName>
        <fullName evidence="2">Uncharacterized protein</fullName>
    </submittedName>
</protein>
<accession>A0AAD4IF63</accession>
<comment type="caution">
    <text evidence="2">The sequence shown here is derived from an EMBL/GenBank/DDBJ whole genome shotgun (WGS) entry which is preliminary data.</text>
</comment>
<reference evidence="2" key="1">
    <citation type="submission" date="2021-07" db="EMBL/GenBank/DDBJ databases">
        <title>Genome Resource of American Ginseng Black Spot Pathogen Alternaria panax.</title>
        <authorList>
            <person name="Qiu C."/>
            <person name="Wang W."/>
            <person name="Liu Z."/>
        </authorList>
    </citation>
    <scope>NUCLEOTIDE SEQUENCE</scope>
    <source>
        <strain evidence="2">BNCC115425</strain>
    </source>
</reference>
<sequence>MPAGLGDISYVTDGSNGHDTTEKLNVRSPSSWEATLKPRTPDNATRDQQTIADDMSATVTDTIQFKQACNTGHETILSMDNMWINVDIVIRDLEKGIYQMSTDWAEDLPGNEDITVWLHVDIFDPNPELVHTVLIRNMFQLVVYNTKCYGRRFTKGGSILAMRAGQRNRKLASVSIYAVDRGDW</sequence>
<evidence type="ECO:0000313" key="3">
    <source>
        <dbReference type="Proteomes" id="UP001199106"/>
    </source>
</evidence>
<feature type="region of interest" description="Disordered" evidence="1">
    <location>
        <begin position="1"/>
        <end position="46"/>
    </location>
</feature>
<evidence type="ECO:0000313" key="2">
    <source>
        <dbReference type="EMBL" id="KAG9193677.1"/>
    </source>
</evidence>
<proteinExistence type="predicted"/>
<keyword evidence="3" id="KW-1185">Reference proteome</keyword>
<dbReference type="Proteomes" id="UP001199106">
    <property type="component" value="Unassembled WGS sequence"/>
</dbReference>
<dbReference type="EMBL" id="JAANER010000002">
    <property type="protein sequence ID" value="KAG9193677.1"/>
    <property type="molecule type" value="Genomic_DNA"/>
</dbReference>
<dbReference type="AlphaFoldDB" id="A0AAD4IF63"/>
<gene>
    <name evidence="2" type="ORF">G6011_03712</name>
</gene>
<evidence type="ECO:0000256" key="1">
    <source>
        <dbReference type="SAM" id="MobiDB-lite"/>
    </source>
</evidence>